<proteinExistence type="predicted"/>
<protein>
    <submittedName>
        <fullName evidence="2">Uncharacterized protein</fullName>
    </submittedName>
</protein>
<keyword evidence="3" id="KW-1185">Reference proteome</keyword>
<feature type="compositionally biased region" description="Polar residues" evidence="1">
    <location>
        <begin position="31"/>
        <end position="41"/>
    </location>
</feature>
<accession>A0A0H2S299</accession>
<organism evidence="2 3">
    <name type="scientific">Schizopora paradoxa</name>
    <dbReference type="NCBI Taxonomy" id="27342"/>
    <lineage>
        <taxon>Eukaryota</taxon>
        <taxon>Fungi</taxon>
        <taxon>Dikarya</taxon>
        <taxon>Basidiomycota</taxon>
        <taxon>Agaricomycotina</taxon>
        <taxon>Agaricomycetes</taxon>
        <taxon>Hymenochaetales</taxon>
        <taxon>Schizoporaceae</taxon>
        <taxon>Schizopora</taxon>
    </lineage>
</organism>
<dbReference type="AlphaFoldDB" id="A0A0H2S299"/>
<evidence type="ECO:0000313" key="3">
    <source>
        <dbReference type="Proteomes" id="UP000053477"/>
    </source>
</evidence>
<name>A0A0H2S299_9AGAM</name>
<dbReference type="Proteomes" id="UP000053477">
    <property type="component" value="Unassembled WGS sequence"/>
</dbReference>
<feature type="region of interest" description="Disordered" evidence="1">
    <location>
        <begin position="31"/>
        <end position="50"/>
    </location>
</feature>
<evidence type="ECO:0000256" key="1">
    <source>
        <dbReference type="SAM" id="MobiDB-lite"/>
    </source>
</evidence>
<reference evidence="2 3" key="1">
    <citation type="submission" date="2015-04" db="EMBL/GenBank/DDBJ databases">
        <title>Complete genome sequence of Schizopora paradoxa KUC8140, a cosmopolitan wood degrader in East Asia.</title>
        <authorList>
            <consortium name="DOE Joint Genome Institute"/>
            <person name="Min B."/>
            <person name="Park H."/>
            <person name="Jang Y."/>
            <person name="Kim J.-J."/>
            <person name="Kim K.H."/>
            <person name="Pangilinan J."/>
            <person name="Lipzen A."/>
            <person name="Riley R."/>
            <person name="Grigoriev I.V."/>
            <person name="Spatafora J.W."/>
            <person name="Choi I.-G."/>
        </authorList>
    </citation>
    <scope>NUCLEOTIDE SEQUENCE [LARGE SCALE GENOMIC DNA]</scope>
    <source>
        <strain evidence="2 3">KUC8140</strain>
    </source>
</reference>
<sequence>MTRTRSAQGLSVMFREDGTLAIVVVTVDNTPHSESLNSPRTTSERDRPSAISTHATVSKIAVGALHMYTFPLPDLDFFDEMKEGLGLGAHEGFPVRFERTELSSSLTSTSLRTPYLEGSSPKEEDSLNLLPDENYMFDLSTIIRSQVALSRMRLRRFTGGTADELAKTCRDNEKACSTDDIRSTGIPSTSTTRLQEIEGSQRHALANPGKHNETSCHR</sequence>
<evidence type="ECO:0000313" key="2">
    <source>
        <dbReference type="EMBL" id="KLO18430.1"/>
    </source>
</evidence>
<dbReference type="EMBL" id="KQ085895">
    <property type="protein sequence ID" value="KLO18430.1"/>
    <property type="molecule type" value="Genomic_DNA"/>
</dbReference>
<dbReference type="InParanoid" id="A0A0H2S299"/>
<gene>
    <name evidence="2" type="ORF">SCHPADRAFT_886306</name>
</gene>
<feature type="region of interest" description="Disordered" evidence="1">
    <location>
        <begin position="199"/>
        <end position="218"/>
    </location>
</feature>